<comment type="caution">
    <text evidence="1">The sequence shown here is derived from an EMBL/GenBank/DDBJ whole genome shotgun (WGS) entry which is preliminary data.</text>
</comment>
<protein>
    <submittedName>
        <fullName evidence="1">Uncharacterized protein</fullName>
    </submittedName>
</protein>
<sequence>MHYASFKICSFNTGSMTSAAHSTNGYFGCLTWSSRSRDILSPGIWVTLSPRYYRLENKNPRSDEPQSVVLKHEDAYSNQNIFAPLTKFEADYDKMIRIAALNLCCIECIHCLARFVQVAESMVRSLPRTFYYSNIATLIWVTAPGPLSVDGPKSGPLFLRLTVGIPPAYIRLHWTSITQATNSIPSIKP</sequence>
<organism evidence="1 2">
    <name type="scientific">Canavalia gladiata</name>
    <name type="common">Sword bean</name>
    <name type="synonym">Dolichos gladiatus</name>
    <dbReference type="NCBI Taxonomy" id="3824"/>
    <lineage>
        <taxon>Eukaryota</taxon>
        <taxon>Viridiplantae</taxon>
        <taxon>Streptophyta</taxon>
        <taxon>Embryophyta</taxon>
        <taxon>Tracheophyta</taxon>
        <taxon>Spermatophyta</taxon>
        <taxon>Magnoliopsida</taxon>
        <taxon>eudicotyledons</taxon>
        <taxon>Gunneridae</taxon>
        <taxon>Pentapetalae</taxon>
        <taxon>rosids</taxon>
        <taxon>fabids</taxon>
        <taxon>Fabales</taxon>
        <taxon>Fabaceae</taxon>
        <taxon>Papilionoideae</taxon>
        <taxon>50 kb inversion clade</taxon>
        <taxon>NPAAA clade</taxon>
        <taxon>indigoferoid/millettioid clade</taxon>
        <taxon>Phaseoleae</taxon>
        <taxon>Canavalia</taxon>
    </lineage>
</organism>
<dbReference type="EMBL" id="JAYMYQ010000006">
    <property type="protein sequence ID" value="KAK7323711.1"/>
    <property type="molecule type" value="Genomic_DNA"/>
</dbReference>
<keyword evidence="2" id="KW-1185">Reference proteome</keyword>
<accession>A0AAN9KVC3</accession>
<proteinExistence type="predicted"/>
<evidence type="ECO:0000313" key="2">
    <source>
        <dbReference type="Proteomes" id="UP001367508"/>
    </source>
</evidence>
<gene>
    <name evidence="1" type="ORF">VNO77_27201</name>
</gene>
<evidence type="ECO:0000313" key="1">
    <source>
        <dbReference type="EMBL" id="KAK7323711.1"/>
    </source>
</evidence>
<reference evidence="1 2" key="1">
    <citation type="submission" date="2024-01" db="EMBL/GenBank/DDBJ databases">
        <title>The genomes of 5 underutilized Papilionoideae crops provide insights into root nodulation and disease resistanc.</title>
        <authorList>
            <person name="Jiang F."/>
        </authorList>
    </citation>
    <scope>NUCLEOTIDE SEQUENCE [LARGE SCALE GENOMIC DNA]</scope>
    <source>
        <strain evidence="1">LVBAO_FW01</strain>
        <tissue evidence="1">Leaves</tissue>
    </source>
</reference>
<name>A0AAN9KVC3_CANGL</name>
<dbReference type="AlphaFoldDB" id="A0AAN9KVC3"/>
<dbReference type="Proteomes" id="UP001367508">
    <property type="component" value="Unassembled WGS sequence"/>
</dbReference>